<evidence type="ECO:0000313" key="2">
    <source>
        <dbReference type="EMBL" id="KAL3500613.1"/>
    </source>
</evidence>
<comment type="caution">
    <text evidence="2">The sequence shown here is derived from an EMBL/GenBank/DDBJ whole genome shotgun (WGS) entry which is preliminary data.</text>
</comment>
<sequence>MKLQICLVRKYKISQSLNPQKFVFLFLEAPPLSFHPNQIPCNLPPFPLLKLHVPSFSSPLATHLSLIPFCHQSLRPLQLVHHHPPSKPDSPLSTSPFLTETPCPFLLKRTSNPFFSNTSLPPVPKPLSKLVHNHSPSLHKTSIVTHQVHNLYNYHSGIEIKGKKLGVWVVFHFGDKSRNASTKKQLAIVVRFVDLQGCVIECFLGIVHVSDTTSQSLKMAIDALFSKHGLNISQLRRHAMGLKTLIMKENGSAYCINYFGYQLQLSLAGVAKKNVLVSSIYNTLFTLVNVVHSSFKRQEILREK</sequence>
<dbReference type="Pfam" id="PF14291">
    <property type="entry name" value="DUF4371"/>
    <property type="match status" value="1"/>
</dbReference>
<dbReference type="PANTHER" id="PTHR11697:SF230">
    <property type="entry name" value="ZINC FINGER, MYM DOMAIN CONTAINING 1"/>
    <property type="match status" value="1"/>
</dbReference>
<dbReference type="EMBL" id="JBJUIK010000016">
    <property type="protein sequence ID" value="KAL3500613.1"/>
    <property type="molecule type" value="Genomic_DNA"/>
</dbReference>
<feature type="domain" description="DUF4371" evidence="1">
    <location>
        <begin position="173"/>
        <end position="238"/>
    </location>
</feature>
<dbReference type="InterPro" id="IPR025398">
    <property type="entry name" value="DUF4371"/>
</dbReference>
<proteinExistence type="predicted"/>
<keyword evidence="3" id="KW-1185">Reference proteome</keyword>
<dbReference type="Proteomes" id="UP001630127">
    <property type="component" value="Unassembled WGS sequence"/>
</dbReference>
<reference evidence="2 3" key="1">
    <citation type="submission" date="2024-11" db="EMBL/GenBank/DDBJ databases">
        <title>A near-complete genome assembly of Cinchona calisaya.</title>
        <authorList>
            <person name="Lian D.C."/>
            <person name="Zhao X.W."/>
            <person name="Wei L."/>
        </authorList>
    </citation>
    <scope>NUCLEOTIDE SEQUENCE [LARGE SCALE GENOMIC DNA]</scope>
    <source>
        <tissue evidence="2">Nenye</tissue>
    </source>
</reference>
<protein>
    <recommendedName>
        <fullName evidence="1">DUF4371 domain-containing protein</fullName>
    </recommendedName>
</protein>
<name>A0ABD2Y4M0_9GENT</name>
<evidence type="ECO:0000313" key="3">
    <source>
        <dbReference type="Proteomes" id="UP001630127"/>
    </source>
</evidence>
<organism evidence="2 3">
    <name type="scientific">Cinchona calisaya</name>
    <dbReference type="NCBI Taxonomy" id="153742"/>
    <lineage>
        <taxon>Eukaryota</taxon>
        <taxon>Viridiplantae</taxon>
        <taxon>Streptophyta</taxon>
        <taxon>Embryophyta</taxon>
        <taxon>Tracheophyta</taxon>
        <taxon>Spermatophyta</taxon>
        <taxon>Magnoliopsida</taxon>
        <taxon>eudicotyledons</taxon>
        <taxon>Gunneridae</taxon>
        <taxon>Pentapetalae</taxon>
        <taxon>asterids</taxon>
        <taxon>lamiids</taxon>
        <taxon>Gentianales</taxon>
        <taxon>Rubiaceae</taxon>
        <taxon>Cinchonoideae</taxon>
        <taxon>Cinchoneae</taxon>
        <taxon>Cinchona</taxon>
    </lineage>
</organism>
<evidence type="ECO:0000259" key="1">
    <source>
        <dbReference type="Pfam" id="PF14291"/>
    </source>
</evidence>
<dbReference type="AlphaFoldDB" id="A0ABD2Y4M0"/>
<dbReference type="InterPro" id="IPR055298">
    <property type="entry name" value="AtLOH3-like"/>
</dbReference>
<accession>A0ABD2Y4M0</accession>
<gene>
    <name evidence="2" type="ORF">ACH5RR_039706</name>
</gene>
<dbReference type="PANTHER" id="PTHR11697">
    <property type="entry name" value="GENERAL TRANSCRIPTION FACTOR 2-RELATED ZINC FINGER PROTEIN"/>
    <property type="match status" value="1"/>
</dbReference>